<comment type="similarity">
    <text evidence="4">Belongs to the TonB-dependent receptor family.</text>
</comment>
<sequence>MNIMAKKLLFAWSLTARCTLLITGMLFLLSFTTAPSQDAISLTLEKVDLIRVFKAIEAQGRYRFVYKEEILPREKRVSIHVRNASVEEVLGIALENTTLTYRKINANLVTIVPLVAEKSAAELVKETVKGKVVNEKGEPLAGASVVEKGTTNSAITRPDGSFTIQVSDPKAVLLVTYMGYAPGELALKAGQSPVAIQLLPVSVSMNDFVVVGYGRQKKESVVAAVSQVSGTVLERAGGVSSVGAALTGNLPGLITSASTGLPGEEDPRIIIRGRSTWNNSDPLILVDGVERPMTSVDISSVESISVLKDASATAVFGVRGANGVILITTKRGQAGKASIRGTVNTIMKVPSKLPGKYDSYDALSIRNQAIEYELALKPESWNDYLPEAILQKYRNPASLEEAERYPNVDWAKVLFKDYAMSNNASVNISGGTRAVKYFTSADFLSEGDLFKIYDNNRGYKPGFGFKRLNVRSNLDFQLTPSTLFKTNLFGSYGVRKSPWGFTGNQYGAWIDAYTTAPDVFMPVYADGSWGFYSPSEGRAENSARSLAIGGIQYQTTTRITTDFSIDQNLDMLVKGLRFNATISLDNTFVESDRGITDLYNDTQRKWIDPETGLPIYKQKLDGVTNFDFQEGAKWRAASGAVTGNQRRLFYQGQLNYATTIGQKHNVSAMGLFNRNQSASGSEIPNYREDWVFRTTYNYAGKYMLEYNGAYNGSEKFSAENRFAFFSSGGLGWNVSKEKFMASLKWLDLFKLRASYGQIGDDNINGRWLYMSQWAYGGQTRLGTSGVDAEYSPYTWYRESVVGNPDLHWEKVEKINLGADFGFLDGLISGKVDFFRDLRSEILLAGSNRSIPSYYGTTAPVANLGRVQSQGYEIELHFNHTFSNKLRLWADLNMTHSQNKILEADNPALLPDYQKTEGKEIGQTYSYVSQGTYNTWDELYGSTINNTNDNQKLPGNYYLVDYNGDGIIDAQDNIPYGYSSWPQNTYNATLGADWKGFSMFVQFYGTNNATRQVVFNSLSSQSHLVYDEGAYWTKDNTTGVVPMLRWLSTPAGYYRGTQYMYDGSYVRLKNAEIAYTFNTGFIKSLGLAALRIYLNGNNLLTWTKMPDDRESNFAGTGWASQGAYPTVKRYNLGANITF</sequence>
<dbReference type="InterPro" id="IPR012910">
    <property type="entry name" value="Plug_dom"/>
</dbReference>
<proteinExistence type="inferred from homology"/>
<dbReference type="Gene3D" id="2.60.40.1120">
    <property type="entry name" value="Carboxypeptidase-like, regulatory domain"/>
    <property type="match status" value="1"/>
</dbReference>
<dbReference type="Proteomes" id="UP000184420">
    <property type="component" value="Unassembled WGS sequence"/>
</dbReference>
<dbReference type="InterPro" id="IPR039426">
    <property type="entry name" value="TonB-dep_rcpt-like"/>
</dbReference>
<dbReference type="PROSITE" id="PS52016">
    <property type="entry name" value="TONB_DEPENDENT_REC_3"/>
    <property type="match status" value="1"/>
</dbReference>
<dbReference type="FunFam" id="2.170.130.10:FF:000003">
    <property type="entry name" value="SusC/RagA family TonB-linked outer membrane protein"/>
    <property type="match status" value="1"/>
</dbReference>
<dbReference type="GO" id="GO:0009279">
    <property type="term" value="C:cell outer membrane"/>
    <property type="evidence" value="ECO:0007669"/>
    <property type="project" value="UniProtKB-SubCell"/>
</dbReference>
<evidence type="ECO:0000259" key="5">
    <source>
        <dbReference type="SMART" id="SM00965"/>
    </source>
</evidence>
<dbReference type="AlphaFoldDB" id="A0A1M7IT53"/>
<gene>
    <name evidence="6" type="ORF">SAMN05444266_10885</name>
</gene>
<evidence type="ECO:0000256" key="4">
    <source>
        <dbReference type="PROSITE-ProRule" id="PRU01360"/>
    </source>
</evidence>
<dbReference type="Pfam" id="PF07715">
    <property type="entry name" value="Plug"/>
    <property type="match status" value="1"/>
</dbReference>
<accession>A0A1M7IT53</accession>
<reference evidence="6 7" key="1">
    <citation type="submission" date="2016-11" db="EMBL/GenBank/DDBJ databases">
        <authorList>
            <person name="Jaros S."/>
            <person name="Januszkiewicz K."/>
            <person name="Wedrychowicz H."/>
        </authorList>
    </citation>
    <scope>NUCLEOTIDE SEQUENCE [LARGE SCALE GENOMIC DNA]</scope>
    <source>
        <strain evidence="6 7">DSM 27406</strain>
    </source>
</reference>
<organism evidence="6 7">
    <name type="scientific">Chitinophaga jiangningensis</name>
    <dbReference type="NCBI Taxonomy" id="1419482"/>
    <lineage>
        <taxon>Bacteria</taxon>
        <taxon>Pseudomonadati</taxon>
        <taxon>Bacteroidota</taxon>
        <taxon>Chitinophagia</taxon>
        <taxon>Chitinophagales</taxon>
        <taxon>Chitinophagaceae</taxon>
        <taxon>Chitinophaga</taxon>
    </lineage>
</organism>
<comment type="subcellular location">
    <subcellularLocation>
        <location evidence="4">Cell outer membrane</location>
        <topology evidence="4">Multi-pass membrane protein</topology>
    </subcellularLocation>
</comment>
<dbReference type="InterPro" id="IPR008969">
    <property type="entry name" value="CarboxyPept-like_regulatory"/>
</dbReference>
<dbReference type="NCBIfam" id="TIGR04057">
    <property type="entry name" value="SusC_RagA_signa"/>
    <property type="match status" value="1"/>
</dbReference>
<evidence type="ECO:0000256" key="1">
    <source>
        <dbReference type="ARBA" id="ARBA00022448"/>
    </source>
</evidence>
<dbReference type="InterPro" id="IPR011662">
    <property type="entry name" value="Secretin/TonB_short_N"/>
</dbReference>
<dbReference type="Pfam" id="PF07660">
    <property type="entry name" value="STN"/>
    <property type="match status" value="1"/>
</dbReference>
<dbReference type="EMBL" id="FRBL01000008">
    <property type="protein sequence ID" value="SHM43901.1"/>
    <property type="molecule type" value="Genomic_DNA"/>
</dbReference>
<dbReference type="InterPro" id="IPR023996">
    <property type="entry name" value="TonB-dep_OMP_SusC/RagA"/>
</dbReference>
<dbReference type="OrthoDB" id="9768177at2"/>
<evidence type="ECO:0000313" key="6">
    <source>
        <dbReference type="EMBL" id="SHM43901.1"/>
    </source>
</evidence>
<evidence type="ECO:0000256" key="3">
    <source>
        <dbReference type="ARBA" id="ARBA00023237"/>
    </source>
</evidence>
<dbReference type="SUPFAM" id="SSF49464">
    <property type="entry name" value="Carboxypeptidase regulatory domain-like"/>
    <property type="match status" value="1"/>
</dbReference>
<protein>
    <submittedName>
        <fullName evidence="6">TonB-linked outer membrane protein, SusC/RagA family</fullName>
    </submittedName>
</protein>
<name>A0A1M7IT53_9BACT</name>
<dbReference type="NCBIfam" id="TIGR04056">
    <property type="entry name" value="OMP_RagA_SusC"/>
    <property type="match status" value="1"/>
</dbReference>
<keyword evidence="2 4" id="KW-0472">Membrane</keyword>
<keyword evidence="4" id="KW-1134">Transmembrane beta strand</keyword>
<evidence type="ECO:0000256" key="2">
    <source>
        <dbReference type="ARBA" id="ARBA00023136"/>
    </source>
</evidence>
<evidence type="ECO:0000313" key="7">
    <source>
        <dbReference type="Proteomes" id="UP000184420"/>
    </source>
</evidence>
<dbReference type="SMART" id="SM00965">
    <property type="entry name" value="STN"/>
    <property type="match status" value="1"/>
</dbReference>
<dbReference type="InterPro" id="IPR037066">
    <property type="entry name" value="Plug_dom_sf"/>
</dbReference>
<keyword evidence="3 4" id="KW-0998">Cell outer membrane</keyword>
<dbReference type="STRING" id="1419482.SAMN05444266_10885"/>
<keyword evidence="7" id="KW-1185">Reference proteome</keyword>
<dbReference type="Pfam" id="PF13715">
    <property type="entry name" value="CarbopepD_reg_2"/>
    <property type="match status" value="1"/>
</dbReference>
<dbReference type="InterPro" id="IPR023997">
    <property type="entry name" value="TonB-dep_OMP_SusC/RagA_CS"/>
</dbReference>
<dbReference type="Gene3D" id="2.170.130.10">
    <property type="entry name" value="TonB-dependent receptor, plug domain"/>
    <property type="match status" value="1"/>
</dbReference>
<dbReference type="SUPFAM" id="SSF56935">
    <property type="entry name" value="Porins"/>
    <property type="match status" value="1"/>
</dbReference>
<keyword evidence="4" id="KW-0812">Transmembrane</keyword>
<keyword evidence="1 4" id="KW-0813">Transport</keyword>
<feature type="domain" description="Secretin/TonB short N-terminal" evidence="5">
    <location>
        <begin position="62"/>
        <end position="114"/>
    </location>
</feature>